<protein>
    <submittedName>
        <fullName evidence="2">Uncharacterized protein</fullName>
    </submittedName>
</protein>
<dbReference type="AlphaFoldDB" id="A0A7G2CS91"/>
<evidence type="ECO:0000313" key="2">
    <source>
        <dbReference type="EMBL" id="CAD2222688.1"/>
    </source>
</evidence>
<dbReference type="Proteomes" id="UP000515908">
    <property type="component" value="Chromosome 27"/>
</dbReference>
<feature type="compositionally biased region" description="Basic and acidic residues" evidence="1">
    <location>
        <begin position="540"/>
        <end position="551"/>
    </location>
</feature>
<feature type="compositionally biased region" description="Basic and acidic residues" evidence="1">
    <location>
        <begin position="397"/>
        <end position="406"/>
    </location>
</feature>
<accession>A0A7G2CS91</accession>
<dbReference type="EMBL" id="LR877171">
    <property type="protein sequence ID" value="CAD2222688.1"/>
    <property type="molecule type" value="Genomic_DNA"/>
</dbReference>
<keyword evidence="3" id="KW-1185">Reference proteome</keyword>
<feature type="region of interest" description="Disordered" evidence="1">
    <location>
        <begin position="397"/>
        <end position="419"/>
    </location>
</feature>
<feature type="compositionally biased region" description="Basic residues" evidence="1">
    <location>
        <begin position="619"/>
        <end position="640"/>
    </location>
</feature>
<evidence type="ECO:0000256" key="1">
    <source>
        <dbReference type="SAM" id="MobiDB-lite"/>
    </source>
</evidence>
<feature type="region of interest" description="Disordered" evidence="1">
    <location>
        <begin position="539"/>
        <end position="640"/>
    </location>
</feature>
<name>A0A7G2CS91_9TRYP</name>
<dbReference type="VEuPathDB" id="TriTrypDB:ADEAN_001023500"/>
<evidence type="ECO:0000313" key="3">
    <source>
        <dbReference type="Proteomes" id="UP000515908"/>
    </source>
</evidence>
<proteinExistence type="predicted"/>
<reference evidence="2 3" key="1">
    <citation type="submission" date="2020-08" db="EMBL/GenBank/DDBJ databases">
        <authorList>
            <person name="Newling K."/>
            <person name="Davey J."/>
            <person name="Forrester S."/>
        </authorList>
    </citation>
    <scope>NUCLEOTIDE SEQUENCE [LARGE SCALE GENOMIC DNA]</scope>
    <source>
        <strain evidence="3">Crithidia deanei Carvalho (ATCC PRA-265)</strain>
    </source>
</reference>
<organism evidence="2 3">
    <name type="scientific">Angomonas deanei</name>
    <dbReference type="NCBI Taxonomy" id="59799"/>
    <lineage>
        <taxon>Eukaryota</taxon>
        <taxon>Discoba</taxon>
        <taxon>Euglenozoa</taxon>
        <taxon>Kinetoplastea</taxon>
        <taxon>Metakinetoplastina</taxon>
        <taxon>Trypanosomatida</taxon>
        <taxon>Trypanosomatidae</taxon>
        <taxon>Strigomonadinae</taxon>
        <taxon>Angomonas</taxon>
    </lineage>
</organism>
<sequence>MRMVVAVTDSEEEPSTWFTEQRRVMVVTEEVMSYYGNSVGRWLPQAGGLLVTLPDVANAVDLQGVHTRAVFFVSKTTTDDLSDWSKEETATHTLSLLPPAALYGDQPLLHPLLTSSEGSVLRYRPVGDLPAPPRLDNDIATSIANGDSDAMIQHVARLFSHHEGLTEEVLRFSLSYDWGAVDVCHWHHRLARTTRRLVDQSNQFSAKKGATLADIVLRVAAFIVRLAPPLTVETTESRAKKTAKLSEGDKNEGVTVNELEKYRNYYSTAPDLQLQATLCHLFDRCPPNIIDTLGVAWGLSWVLPGMKATFTKLNKTRHEMVARIRLRYGSKIDPHTGEFLVILAHLLYDTVGEYSLPIERLEERLAWRYTLAVELGDLRSFLTNCFLLSGSNNRQERKDARKAREAVEEEEDPSMVVKPLSSRQTGKVLPRHVVLYQQHEVKVPAPAVFYPLDWKPLPLTEQRSLHVQKMRSIALSEILMAMPPKQKPMHVGSVGNLIGKWSAFNARFDGCLGISLSEFLLQHPEDFLVSGTLVTRRKAGKTEQVRMRFDQDQEDGSDDDEGRKTRDRKSLTGLSNKEKIELPRRAQKKRAIKEFNRSRFNRNHKKSDPSARVPGYVKHGPRRIKGRGKKANIRNYKRGA</sequence>
<feature type="compositionally biased region" description="Basic and acidic residues" evidence="1">
    <location>
        <begin position="561"/>
        <end position="584"/>
    </location>
</feature>
<gene>
    <name evidence="2" type="ORF">ADEAN_001023500</name>
</gene>